<dbReference type="InterPro" id="IPR036779">
    <property type="entry name" value="LysM_dom_sf"/>
</dbReference>
<dbReference type="SMART" id="SM00257">
    <property type="entry name" value="LysM"/>
    <property type="match status" value="1"/>
</dbReference>
<reference evidence="4 5" key="1">
    <citation type="submission" date="2015-10" db="EMBL/GenBank/DDBJ databases">
        <title>The world's first case of liver abscess caused by Pannonibacter phragmitetus.</title>
        <authorList>
            <person name="Ming D."/>
            <person name="Wang M."/>
            <person name="Zhou Y."/>
            <person name="Jiang T."/>
            <person name="Hu S."/>
        </authorList>
    </citation>
    <scope>NUCLEOTIDE SEQUENCE [LARGE SCALE GENOMIC DNA]</scope>
    <source>
        <strain evidence="4 5">31801</strain>
    </source>
</reference>
<keyword evidence="2" id="KW-0472">Membrane</keyword>
<dbReference type="PROSITE" id="PS51782">
    <property type="entry name" value="LYSM"/>
    <property type="match status" value="1"/>
</dbReference>
<keyword evidence="2" id="KW-0812">Transmembrane</keyword>
<feature type="compositionally biased region" description="Low complexity" evidence="1">
    <location>
        <begin position="37"/>
        <end position="90"/>
    </location>
</feature>
<evidence type="ECO:0000256" key="2">
    <source>
        <dbReference type="SAM" id="Phobius"/>
    </source>
</evidence>
<dbReference type="RefSeq" id="WP_058900280.1">
    <property type="nucleotide sequence ID" value="NZ_CP013068.1"/>
</dbReference>
<feature type="domain" description="LysM" evidence="3">
    <location>
        <begin position="458"/>
        <end position="507"/>
    </location>
</feature>
<dbReference type="InterPro" id="IPR018392">
    <property type="entry name" value="LysM"/>
</dbReference>
<dbReference type="AlphaFoldDB" id="A0A0U3FT51"/>
<name>A0A0U3FT51_9HYPH</name>
<keyword evidence="2" id="KW-1133">Transmembrane helix</keyword>
<sequence length="517" mass="51517">MTRKGVTVSLVIAVVVGIIALLTGYLSQKDAEAPRETASAPQAASQTAAPATQAEAPAATAPDTASQPAAVQSPAPAAEPAATPEPEAPSFDVAGIEADGAAVIAGRAAPGSKVSLLANGEVIGTATANEAGEWSMVLDKPLAPGDYDMLLRMETADGKTIESAQRLTVSLPGSGQERPLIVLNSPDAPSSVLQQPAAVEVASAEATPKPEETAPAAEAAPEAASEAAPAAAPEGEPAAEAAPAEPAPVAAETAAPEAGTTEPAAASAPESAPEPASAPEAAPQATAEAAPDAAPDATPDAAPEAAAEAGPEQAAVPAGAAPEPAPVAAAPAPAEAPAAEVKPVIAPVTVEAVESEDGKLYVAGTSTADALLRIYVADALVGETKANGDGRWLLETTAEIPVGDVEVRADHVDPVTGAVLARAAVSFRKAEPQEIVLSKVEEAGSEGASDAAAAPQVPNVIIRKGDNLWNISRRLYGTGFRYTTIYQANKDQIRNPDLIYPGQVFLTPGAEPDDAAK</sequence>
<dbReference type="Gene3D" id="3.10.350.10">
    <property type="entry name" value="LysM domain"/>
    <property type="match status" value="1"/>
</dbReference>
<dbReference type="KEGG" id="pphr:APZ00_22510"/>
<dbReference type="eggNOG" id="COG1652">
    <property type="taxonomic scope" value="Bacteria"/>
</dbReference>
<keyword evidence="5" id="KW-1185">Reference proteome</keyword>
<evidence type="ECO:0000259" key="3">
    <source>
        <dbReference type="PROSITE" id="PS51782"/>
    </source>
</evidence>
<dbReference type="InterPro" id="IPR052196">
    <property type="entry name" value="Bact_Kbp"/>
</dbReference>
<protein>
    <recommendedName>
        <fullName evidence="3">LysM domain-containing protein</fullName>
    </recommendedName>
</protein>
<dbReference type="Gene3D" id="2.60.40.10">
    <property type="entry name" value="Immunoglobulins"/>
    <property type="match status" value="1"/>
</dbReference>
<dbReference type="Proteomes" id="UP000064921">
    <property type="component" value="Chromosome"/>
</dbReference>
<dbReference type="STRING" id="121719.APZ00_22510"/>
<accession>A0A0U3FT51</accession>
<dbReference type="Pfam" id="PF01476">
    <property type="entry name" value="LysM"/>
    <property type="match status" value="1"/>
</dbReference>
<gene>
    <name evidence="4" type="ORF">APZ00_22510</name>
</gene>
<dbReference type="EMBL" id="CP013068">
    <property type="protein sequence ID" value="ALV29470.1"/>
    <property type="molecule type" value="Genomic_DNA"/>
</dbReference>
<dbReference type="InterPro" id="IPR013783">
    <property type="entry name" value="Ig-like_fold"/>
</dbReference>
<feature type="transmembrane region" description="Helical" evidence="2">
    <location>
        <begin position="6"/>
        <end position="26"/>
    </location>
</feature>
<organism evidence="4 5">
    <name type="scientific">Pannonibacter phragmitetus</name>
    <dbReference type="NCBI Taxonomy" id="121719"/>
    <lineage>
        <taxon>Bacteria</taxon>
        <taxon>Pseudomonadati</taxon>
        <taxon>Pseudomonadota</taxon>
        <taxon>Alphaproteobacteria</taxon>
        <taxon>Hyphomicrobiales</taxon>
        <taxon>Stappiaceae</taxon>
        <taxon>Pannonibacter</taxon>
    </lineage>
</organism>
<evidence type="ECO:0000313" key="5">
    <source>
        <dbReference type="Proteomes" id="UP000064921"/>
    </source>
</evidence>
<evidence type="ECO:0000256" key="1">
    <source>
        <dbReference type="SAM" id="MobiDB-lite"/>
    </source>
</evidence>
<dbReference type="PANTHER" id="PTHR34700:SF4">
    <property type="entry name" value="PHAGE-LIKE ELEMENT PBSX PROTEIN XKDP"/>
    <property type="match status" value="1"/>
</dbReference>
<dbReference type="CDD" id="cd00118">
    <property type="entry name" value="LysM"/>
    <property type="match status" value="1"/>
</dbReference>
<proteinExistence type="predicted"/>
<evidence type="ECO:0000313" key="4">
    <source>
        <dbReference type="EMBL" id="ALV29470.1"/>
    </source>
</evidence>
<dbReference type="PANTHER" id="PTHR34700">
    <property type="entry name" value="POTASSIUM BINDING PROTEIN KBP"/>
    <property type="match status" value="1"/>
</dbReference>
<feature type="region of interest" description="Disordered" evidence="1">
    <location>
        <begin position="33"/>
        <end position="91"/>
    </location>
</feature>
<feature type="region of interest" description="Disordered" evidence="1">
    <location>
        <begin position="184"/>
        <end position="332"/>
    </location>
</feature>
<feature type="compositionally biased region" description="Low complexity" evidence="1">
    <location>
        <begin position="202"/>
        <end position="332"/>
    </location>
</feature>